<feature type="region of interest" description="Disordered" evidence="17">
    <location>
        <begin position="1"/>
        <end position="42"/>
    </location>
</feature>
<evidence type="ECO:0000256" key="14">
    <source>
        <dbReference type="ARBA" id="ARBA00023284"/>
    </source>
</evidence>
<comment type="catalytic activity">
    <reaction evidence="16">
        <text>epoxyqueuosine(34) in tRNA + AH2 = queuosine(34) in tRNA + A + H2O</text>
        <dbReference type="Rhea" id="RHEA:32159"/>
        <dbReference type="Rhea" id="RHEA-COMP:18571"/>
        <dbReference type="Rhea" id="RHEA-COMP:18582"/>
        <dbReference type="ChEBI" id="CHEBI:13193"/>
        <dbReference type="ChEBI" id="CHEBI:15377"/>
        <dbReference type="ChEBI" id="CHEBI:17499"/>
        <dbReference type="ChEBI" id="CHEBI:194431"/>
        <dbReference type="ChEBI" id="CHEBI:194443"/>
        <dbReference type="EC" id="1.17.99.6"/>
    </reaction>
</comment>
<evidence type="ECO:0000313" key="18">
    <source>
        <dbReference type="EMBL" id="NHM13274.1"/>
    </source>
</evidence>
<evidence type="ECO:0000256" key="7">
    <source>
        <dbReference type="ARBA" id="ARBA00022694"/>
    </source>
</evidence>
<reference evidence="18 19" key="1">
    <citation type="submission" date="2019-11" db="EMBL/GenBank/DDBJ databases">
        <title>Eggerthellaceae novel genus isolated from the rectal contents of marmort.</title>
        <authorList>
            <person name="Zhang G."/>
        </authorList>
    </citation>
    <scope>NUCLEOTIDE SEQUENCE [LARGE SCALE GENOMIC DNA]</scope>
    <source>
        <strain evidence="19">zg-886</strain>
    </source>
</reference>
<dbReference type="Pfam" id="PF02677">
    <property type="entry name" value="QueH"/>
    <property type="match status" value="1"/>
</dbReference>
<feature type="compositionally biased region" description="Basic residues" evidence="17">
    <location>
        <begin position="201"/>
        <end position="212"/>
    </location>
</feature>
<keyword evidence="14" id="KW-0676">Redox-active center</keyword>
<comment type="function">
    <text evidence="1">Catalyzes the conversion of epoxyqueuosine (oQ) to queuosine (Q), which is a hypermodified base found in the wobble positions of tRNA(Asp), tRNA(Asn), tRNA(His) and tRNA(Tyr).</text>
</comment>
<evidence type="ECO:0000256" key="11">
    <source>
        <dbReference type="ARBA" id="ARBA00023004"/>
    </source>
</evidence>
<organism evidence="18 19">
    <name type="scientific">Xiamenia xianingshaonis</name>
    <dbReference type="NCBI Taxonomy" id="2682776"/>
    <lineage>
        <taxon>Bacteria</taxon>
        <taxon>Bacillati</taxon>
        <taxon>Actinomycetota</taxon>
        <taxon>Coriobacteriia</taxon>
        <taxon>Eggerthellales</taxon>
        <taxon>Eggerthellaceae</taxon>
        <taxon>Xiamenia</taxon>
    </lineage>
</organism>
<comment type="caution">
    <text evidence="18">The sequence shown here is derived from an EMBL/GenBank/DDBJ whole genome shotgun (WGS) entry which is preliminary data.</text>
</comment>
<evidence type="ECO:0000256" key="9">
    <source>
        <dbReference type="ARBA" id="ARBA00022785"/>
    </source>
</evidence>
<dbReference type="InterPro" id="IPR003828">
    <property type="entry name" value="QueH"/>
</dbReference>
<keyword evidence="19" id="KW-1185">Reference proteome</keyword>
<keyword evidence="13" id="KW-1015">Disulfide bond</keyword>
<dbReference type="EMBL" id="WPCR01000001">
    <property type="protein sequence ID" value="NHM13274.1"/>
    <property type="molecule type" value="Genomic_DNA"/>
</dbReference>
<sequence>MAGATGAAGPAEAGREAAGAAGPAEGTAAATKAEAAAETEREAAALATLDPRLRAALAVDPDARAARCRACYRLRFEEAARYAVEHGFDAIGTTLSVSPYQYTDVIEEELDRAAARHGLDSVFRDFRPYYDEATRRSREAGMYRQNFCGCRLSDTEAQAERQLRKAMRAAERAAHAAERQAQEAKRAEKRAERQAYQDKQQRKHAILKAMRKQMKDQVKEENREDERL</sequence>
<evidence type="ECO:0000256" key="13">
    <source>
        <dbReference type="ARBA" id="ARBA00023157"/>
    </source>
</evidence>
<feature type="compositionally biased region" description="Basic and acidic residues" evidence="17">
    <location>
        <begin position="213"/>
        <end position="228"/>
    </location>
</feature>
<feature type="region of interest" description="Disordered" evidence="17">
    <location>
        <begin position="173"/>
        <end position="228"/>
    </location>
</feature>
<gene>
    <name evidence="18" type="ORF">GMI68_00555</name>
</gene>
<keyword evidence="7" id="KW-0819">tRNA processing</keyword>
<keyword evidence="12" id="KW-0411">Iron-sulfur</keyword>
<evidence type="ECO:0000256" key="6">
    <source>
        <dbReference type="ARBA" id="ARBA00022485"/>
    </source>
</evidence>
<evidence type="ECO:0000256" key="4">
    <source>
        <dbReference type="ARBA" id="ARBA00012622"/>
    </source>
</evidence>
<evidence type="ECO:0000313" key="19">
    <source>
        <dbReference type="Proteomes" id="UP000636394"/>
    </source>
</evidence>
<protein>
    <recommendedName>
        <fullName evidence="5">Epoxyqueuosine reductase QueH</fullName>
        <ecNumber evidence="4">1.17.99.6</ecNumber>
    </recommendedName>
    <alternativeName>
        <fullName evidence="15">Queuosine biosynthesis protein QueH</fullName>
    </alternativeName>
</protein>
<evidence type="ECO:0000256" key="8">
    <source>
        <dbReference type="ARBA" id="ARBA00022723"/>
    </source>
</evidence>
<dbReference type="PANTHER" id="PTHR36701:SF1">
    <property type="entry name" value="EPOXYQUEUOSINE REDUCTASE QUEH"/>
    <property type="match status" value="1"/>
</dbReference>
<evidence type="ECO:0000256" key="15">
    <source>
        <dbReference type="ARBA" id="ARBA00031446"/>
    </source>
</evidence>
<dbReference type="Proteomes" id="UP000636394">
    <property type="component" value="Unassembled WGS sequence"/>
</dbReference>
<evidence type="ECO:0000256" key="10">
    <source>
        <dbReference type="ARBA" id="ARBA00023002"/>
    </source>
</evidence>
<proteinExistence type="inferred from homology"/>
<evidence type="ECO:0000256" key="2">
    <source>
        <dbReference type="ARBA" id="ARBA00004691"/>
    </source>
</evidence>
<name>A0ABX0IH58_9ACTN</name>
<dbReference type="EC" id="1.17.99.6" evidence="4"/>
<keyword evidence="11" id="KW-0408">Iron</keyword>
<evidence type="ECO:0000256" key="16">
    <source>
        <dbReference type="ARBA" id="ARBA00047415"/>
    </source>
</evidence>
<feature type="compositionally biased region" description="Low complexity" evidence="17">
    <location>
        <begin position="1"/>
        <end position="36"/>
    </location>
</feature>
<keyword evidence="9" id="KW-0671">Queuosine biosynthesis</keyword>
<evidence type="ECO:0000256" key="17">
    <source>
        <dbReference type="SAM" id="MobiDB-lite"/>
    </source>
</evidence>
<comment type="similarity">
    <text evidence="3">Belongs to the QueH family.</text>
</comment>
<keyword evidence="6" id="KW-0004">4Fe-4S</keyword>
<keyword evidence="10" id="KW-0560">Oxidoreductase</keyword>
<evidence type="ECO:0000256" key="1">
    <source>
        <dbReference type="ARBA" id="ARBA00002268"/>
    </source>
</evidence>
<evidence type="ECO:0000256" key="5">
    <source>
        <dbReference type="ARBA" id="ARBA00016895"/>
    </source>
</evidence>
<dbReference type="PANTHER" id="PTHR36701">
    <property type="entry name" value="EPOXYQUEUOSINE REDUCTASE QUEH"/>
    <property type="match status" value="1"/>
</dbReference>
<accession>A0ABX0IH58</accession>
<evidence type="ECO:0000256" key="12">
    <source>
        <dbReference type="ARBA" id="ARBA00023014"/>
    </source>
</evidence>
<keyword evidence="8" id="KW-0479">Metal-binding</keyword>
<evidence type="ECO:0000256" key="3">
    <source>
        <dbReference type="ARBA" id="ARBA00008207"/>
    </source>
</evidence>
<feature type="compositionally biased region" description="Basic and acidic residues" evidence="17">
    <location>
        <begin position="173"/>
        <end position="200"/>
    </location>
</feature>
<comment type="pathway">
    <text evidence="2">tRNA modification; tRNA-queuosine biosynthesis.</text>
</comment>